<gene>
    <name evidence="2" type="ORF">VroAM7_00570</name>
</gene>
<proteinExistence type="predicted"/>
<organism evidence="2 3">
    <name type="scientific">Vibrio rotiferianus</name>
    <dbReference type="NCBI Taxonomy" id="190895"/>
    <lineage>
        <taxon>Bacteria</taxon>
        <taxon>Pseudomonadati</taxon>
        <taxon>Pseudomonadota</taxon>
        <taxon>Gammaproteobacteria</taxon>
        <taxon>Vibrionales</taxon>
        <taxon>Vibrionaceae</taxon>
        <taxon>Vibrio</taxon>
    </lineage>
</organism>
<keyword evidence="1" id="KW-0233">DNA recombination</keyword>
<evidence type="ECO:0000313" key="3">
    <source>
        <dbReference type="Proteomes" id="UP000315115"/>
    </source>
</evidence>
<accession>A0A510I1G3</accession>
<dbReference type="InterPro" id="IPR013762">
    <property type="entry name" value="Integrase-like_cat_sf"/>
</dbReference>
<dbReference type="RefSeq" id="WP_143691646.1">
    <property type="nucleotide sequence ID" value="NZ_AP019798.1"/>
</dbReference>
<dbReference type="Proteomes" id="UP000315115">
    <property type="component" value="Chromosome 1"/>
</dbReference>
<dbReference type="AlphaFoldDB" id="A0A510I1G3"/>
<name>A0A510I1G3_9VIBR</name>
<protein>
    <recommendedName>
        <fullName evidence="4">Integrase</fullName>
    </recommendedName>
</protein>
<evidence type="ECO:0008006" key="4">
    <source>
        <dbReference type="Google" id="ProtNLM"/>
    </source>
</evidence>
<dbReference type="EMBL" id="AP019798">
    <property type="protein sequence ID" value="BBL87404.1"/>
    <property type="molecule type" value="Genomic_DNA"/>
</dbReference>
<reference evidence="3" key="1">
    <citation type="submission" date="2019-07" db="EMBL/GenBank/DDBJ databases">
        <title>Complete Genome Sequences of Vibrion rotiferianus strain AM7.</title>
        <authorList>
            <person name="Miyazaki K."/>
            <person name="Wiseschart A."/>
            <person name="Pootanakit K."/>
            <person name="Ishimori K."/>
            <person name="Kitahara K."/>
        </authorList>
    </citation>
    <scope>NUCLEOTIDE SEQUENCE [LARGE SCALE GENOMIC DNA]</scope>
    <source>
        <strain evidence="3">AM7</strain>
    </source>
</reference>
<dbReference type="InterPro" id="IPR011010">
    <property type="entry name" value="DNA_brk_join_enz"/>
</dbReference>
<dbReference type="SUPFAM" id="SSF56349">
    <property type="entry name" value="DNA breaking-rejoining enzymes"/>
    <property type="match status" value="1"/>
</dbReference>
<evidence type="ECO:0000256" key="1">
    <source>
        <dbReference type="ARBA" id="ARBA00023172"/>
    </source>
</evidence>
<dbReference type="GO" id="GO:0006310">
    <property type="term" value="P:DNA recombination"/>
    <property type="evidence" value="ECO:0007669"/>
    <property type="project" value="UniProtKB-KW"/>
</dbReference>
<sequence length="682" mass="78249">MTNPYLYTADFPKAHRIINSDIISLFHNKDMDALDEVVVCRDKHGKVTARFGDDVWNLQPYARSKDKYNIKFGDWSDTPELKTELKLLSYGWLHHKIVKGNAPKYTTVCNRVCTIKVTFHFLKQVKAASIANLSKNTLFEEFKEYLKARDSRKRNLSQIFTAINNAIALEPWLKLSFGFPAKLEPSVLSKEISNKESQQTLAIPERLSDEIYGKAIELIETAFPQQHLIANIESELQHNYTEGKAFVDSKIRSGCRFSCTDDMGQVSDRHKYALLINDNLRLHPKEIVAPLSNQITGITINNAVDFQRYLGQLITACYIACGGFSGMRESELEKLTPDSYYKDHFNGRDFHMLQSSTFKLGEKRETWVAAPIVEKAIELMSTLSEAWRKSVKYPDERYPNTLWCNQGARSRSPALITQWNKRLERFCKHFGFVVTKEDYQECIESNPNSLDRIKNRVVIGKPWPLATHQFRRSLAFYTIKHRLGTKVALKQQFKHLYLSMTEWYTNGGQLASLRDLAVDKKVQQALDEINAEMTASKIFKQWHSNEPLSGSMGKAIVKMRGDVPHIYSSWETIYEAVKKGTLTLHGTAHSYCKNGYDCDMDGVVMPQFCVDCSGQGSIIDKDQALWWQKKHKSLVRYMDLGEDISVTDKSHYITQIRAAENVMADFDMPFTPFEPDLKVTNL</sequence>
<evidence type="ECO:0000313" key="2">
    <source>
        <dbReference type="EMBL" id="BBL87404.1"/>
    </source>
</evidence>
<dbReference type="Gene3D" id="1.10.443.10">
    <property type="entry name" value="Intergrase catalytic core"/>
    <property type="match status" value="1"/>
</dbReference>
<dbReference type="GO" id="GO:0015074">
    <property type="term" value="P:DNA integration"/>
    <property type="evidence" value="ECO:0007669"/>
    <property type="project" value="InterPro"/>
</dbReference>
<dbReference type="GO" id="GO:0003677">
    <property type="term" value="F:DNA binding"/>
    <property type="evidence" value="ECO:0007669"/>
    <property type="project" value="InterPro"/>
</dbReference>